<evidence type="ECO:0000256" key="1">
    <source>
        <dbReference type="SAM" id="MobiDB-lite"/>
    </source>
</evidence>
<feature type="compositionally biased region" description="Basic and acidic residues" evidence="1">
    <location>
        <begin position="94"/>
        <end position="107"/>
    </location>
</feature>
<dbReference type="EMBL" id="JAWZYT010000760">
    <property type="protein sequence ID" value="KAK4319376.1"/>
    <property type="molecule type" value="Genomic_DNA"/>
</dbReference>
<keyword evidence="3" id="KW-1185">Reference proteome</keyword>
<sequence>MAGEGRRDGDRQLGERSYGQRCEKRVPSKPLYQQLNGRRTQTEMQCKNIRITIQNETYNPPHLEIKKARRNWKDRGPGDKLVNTKEPTPPHPDYQCKDCDRRREPRHASIVHRGKHNTPL</sequence>
<feature type="compositionally biased region" description="Basic residues" evidence="1">
    <location>
        <begin position="109"/>
        <end position="120"/>
    </location>
</feature>
<evidence type="ECO:0000313" key="2">
    <source>
        <dbReference type="EMBL" id="KAK4319376.1"/>
    </source>
</evidence>
<evidence type="ECO:0000313" key="3">
    <source>
        <dbReference type="Proteomes" id="UP001292094"/>
    </source>
</evidence>
<organism evidence="2 3">
    <name type="scientific">Petrolisthes manimaculis</name>
    <dbReference type="NCBI Taxonomy" id="1843537"/>
    <lineage>
        <taxon>Eukaryota</taxon>
        <taxon>Metazoa</taxon>
        <taxon>Ecdysozoa</taxon>
        <taxon>Arthropoda</taxon>
        <taxon>Crustacea</taxon>
        <taxon>Multicrustacea</taxon>
        <taxon>Malacostraca</taxon>
        <taxon>Eumalacostraca</taxon>
        <taxon>Eucarida</taxon>
        <taxon>Decapoda</taxon>
        <taxon>Pleocyemata</taxon>
        <taxon>Anomura</taxon>
        <taxon>Galatheoidea</taxon>
        <taxon>Porcellanidae</taxon>
        <taxon>Petrolisthes</taxon>
    </lineage>
</organism>
<feature type="compositionally biased region" description="Basic and acidic residues" evidence="1">
    <location>
        <begin position="1"/>
        <end position="14"/>
    </location>
</feature>
<protein>
    <submittedName>
        <fullName evidence="2">Uncharacterized protein</fullName>
    </submittedName>
</protein>
<dbReference type="AlphaFoldDB" id="A0AAE1Q4A2"/>
<name>A0AAE1Q4A2_9EUCA</name>
<feature type="compositionally biased region" description="Polar residues" evidence="1">
    <location>
        <begin position="31"/>
        <end position="42"/>
    </location>
</feature>
<dbReference type="Proteomes" id="UP001292094">
    <property type="component" value="Unassembled WGS sequence"/>
</dbReference>
<accession>A0AAE1Q4A2</accession>
<comment type="caution">
    <text evidence="2">The sequence shown here is derived from an EMBL/GenBank/DDBJ whole genome shotgun (WGS) entry which is preliminary data.</text>
</comment>
<proteinExistence type="predicted"/>
<feature type="region of interest" description="Disordered" evidence="1">
    <location>
        <begin position="1"/>
        <end position="42"/>
    </location>
</feature>
<gene>
    <name evidence="2" type="ORF">Pmani_009681</name>
</gene>
<feature type="compositionally biased region" description="Basic and acidic residues" evidence="1">
    <location>
        <begin position="68"/>
        <end position="78"/>
    </location>
</feature>
<reference evidence="2" key="1">
    <citation type="submission" date="2023-11" db="EMBL/GenBank/DDBJ databases">
        <title>Genome assemblies of two species of porcelain crab, Petrolisthes cinctipes and Petrolisthes manimaculis (Anomura: Porcellanidae).</title>
        <authorList>
            <person name="Angst P."/>
        </authorList>
    </citation>
    <scope>NUCLEOTIDE SEQUENCE</scope>
    <source>
        <strain evidence="2">PB745_02</strain>
        <tissue evidence="2">Gill</tissue>
    </source>
</reference>
<feature type="region of interest" description="Disordered" evidence="1">
    <location>
        <begin position="68"/>
        <end position="120"/>
    </location>
</feature>